<dbReference type="PANTHER" id="PTHR30146">
    <property type="entry name" value="LACI-RELATED TRANSCRIPTIONAL REPRESSOR"/>
    <property type="match status" value="1"/>
</dbReference>
<reference evidence="7" key="1">
    <citation type="journal article" date="2019" name="Int. J. Syst. Evol. Microbiol.">
        <title>The Global Catalogue of Microorganisms (GCM) 10K type strain sequencing project: providing services to taxonomists for standard genome sequencing and annotation.</title>
        <authorList>
            <consortium name="The Broad Institute Genomics Platform"/>
            <consortium name="The Broad Institute Genome Sequencing Center for Infectious Disease"/>
            <person name="Wu L."/>
            <person name="Ma J."/>
        </authorList>
    </citation>
    <scope>NUCLEOTIDE SEQUENCE [LARGE SCALE GENOMIC DNA]</scope>
    <source>
        <strain evidence="7">JCM 16704</strain>
    </source>
</reference>
<proteinExistence type="predicted"/>
<dbReference type="Pfam" id="PF13377">
    <property type="entry name" value="Peripla_BP_3"/>
    <property type="match status" value="1"/>
</dbReference>
<dbReference type="CDD" id="cd01392">
    <property type="entry name" value="HTH_LacI"/>
    <property type="match status" value="1"/>
</dbReference>
<keyword evidence="3" id="KW-0804">Transcription</keyword>
<evidence type="ECO:0000259" key="4">
    <source>
        <dbReference type="PROSITE" id="PS50932"/>
    </source>
</evidence>
<keyword evidence="2 6" id="KW-0238">DNA-binding</keyword>
<dbReference type="PANTHER" id="PTHR30146:SF109">
    <property type="entry name" value="HTH-TYPE TRANSCRIPTIONAL REGULATOR GALS"/>
    <property type="match status" value="1"/>
</dbReference>
<dbReference type="InterPro" id="IPR000843">
    <property type="entry name" value="HTH_LacI"/>
</dbReference>
<keyword evidence="1" id="KW-0805">Transcription regulation</keyword>
<evidence type="ECO:0000256" key="3">
    <source>
        <dbReference type="ARBA" id="ARBA00023163"/>
    </source>
</evidence>
<dbReference type="Pfam" id="PF00356">
    <property type="entry name" value="LacI"/>
    <property type="match status" value="1"/>
</dbReference>
<dbReference type="RefSeq" id="WP_425565283.1">
    <property type="nucleotide sequence ID" value="NZ_BAAAZI010000007.1"/>
</dbReference>
<evidence type="ECO:0000256" key="2">
    <source>
        <dbReference type="ARBA" id="ARBA00023125"/>
    </source>
</evidence>
<name>A0ABP7YQY7_9SPHI</name>
<dbReference type="SUPFAM" id="SSF47413">
    <property type="entry name" value="lambda repressor-like DNA-binding domains"/>
    <property type="match status" value="1"/>
</dbReference>
<dbReference type="PROSITE" id="PS50943">
    <property type="entry name" value="HTH_CROC1"/>
    <property type="match status" value="1"/>
</dbReference>
<dbReference type="Gene3D" id="1.10.260.40">
    <property type="entry name" value="lambda repressor-like DNA-binding domains"/>
    <property type="match status" value="1"/>
</dbReference>
<evidence type="ECO:0000313" key="6">
    <source>
        <dbReference type="EMBL" id="GAA4139862.1"/>
    </source>
</evidence>
<organism evidence="6 7">
    <name type="scientific">Sphingobacterium kyonggiense</name>
    <dbReference type="NCBI Taxonomy" id="714075"/>
    <lineage>
        <taxon>Bacteria</taxon>
        <taxon>Pseudomonadati</taxon>
        <taxon>Bacteroidota</taxon>
        <taxon>Sphingobacteriia</taxon>
        <taxon>Sphingobacteriales</taxon>
        <taxon>Sphingobacteriaceae</taxon>
        <taxon>Sphingobacterium</taxon>
    </lineage>
</organism>
<dbReference type="InterPro" id="IPR001387">
    <property type="entry name" value="Cro/C1-type_HTH"/>
</dbReference>
<comment type="caution">
    <text evidence="6">The sequence shown here is derived from an EMBL/GenBank/DDBJ whole genome shotgun (WGS) entry which is preliminary data.</text>
</comment>
<keyword evidence="7" id="KW-1185">Reference proteome</keyword>
<sequence length="341" mass="38068">MKNITLKELAKQLNLSISTVSKAINDSHEISNETKQKVKELVNELNYRPNIVAKNLKTGRSNTLGLIIPFITNPFQTQILEGAQQAAVDHNLNLIFMQSSENTKLEEEAVNSMVQQNIDGIIISASANTNEQFLHKMIKQIPTVLVDRIDFDVPTHRIGVNSEKGAFLATQHLIEKGRKEIVAITGKNIGVNQKRLSGYKKALLANYIEYNPANVINVEYGQHTKDMVKNLSIILERKMKDYKNPIGILGITDTLTVNTLGILAKLGYRVPEDVSVIGFANTEYAESLNPSLSSIFQPANAMGYQAVEKLLELINHKNSDMDDFDTLYLETELILRNSTSD</sequence>
<dbReference type="GO" id="GO:0003677">
    <property type="term" value="F:DNA binding"/>
    <property type="evidence" value="ECO:0007669"/>
    <property type="project" value="UniProtKB-KW"/>
</dbReference>
<evidence type="ECO:0000313" key="7">
    <source>
        <dbReference type="Proteomes" id="UP001500101"/>
    </source>
</evidence>
<evidence type="ECO:0000259" key="5">
    <source>
        <dbReference type="PROSITE" id="PS50943"/>
    </source>
</evidence>
<accession>A0ABP7YQY7</accession>
<dbReference type="EMBL" id="BAAAZI010000007">
    <property type="protein sequence ID" value="GAA4139862.1"/>
    <property type="molecule type" value="Genomic_DNA"/>
</dbReference>
<evidence type="ECO:0000256" key="1">
    <source>
        <dbReference type="ARBA" id="ARBA00023015"/>
    </source>
</evidence>
<feature type="domain" description="HTH cro/C1-type" evidence="5">
    <location>
        <begin position="2"/>
        <end position="34"/>
    </location>
</feature>
<dbReference type="Proteomes" id="UP001500101">
    <property type="component" value="Unassembled WGS sequence"/>
</dbReference>
<dbReference type="InterPro" id="IPR046335">
    <property type="entry name" value="LacI/GalR-like_sensor"/>
</dbReference>
<dbReference type="CDD" id="cd06267">
    <property type="entry name" value="PBP1_LacI_sugar_binding-like"/>
    <property type="match status" value="1"/>
</dbReference>
<dbReference type="InterPro" id="IPR010982">
    <property type="entry name" value="Lambda_DNA-bd_dom_sf"/>
</dbReference>
<protein>
    <submittedName>
        <fullName evidence="6">LacI family DNA-binding transcriptional regulator</fullName>
    </submittedName>
</protein>
<gene>
    <name evidence="6" type="ORF">GCM10022216_18450</name>
</gene>
<dbReference type="InterPro" id="IPR028082">
    <property type="entry name" value="Peripla_BP_I"/>
</dbReference>
<feature type="domain" description="HTH lacI-type" evidence="4">
    <location>
        <begin position="4"/>
        <end position="58"/>
    </location>
</feature>
<dbReference type="PROSITE" id="PS50932">
    <property type="entry name" value="HTH_LACI_2"/>
    <property type="match status" value="1"/>
</dbReference>
<dbReference type="Gene3D" id="3.40.50.2300">
    <property type="match status" value="2"/>
</dbReference>
<dbReference type="SUPFAM" id="SSF53822">
    <property type="entry name" value="Periplasmic binding protein-like I"/>
    <property type="match status" value="1"/>
</dbReference>
<dbReference type="SMART" id="SM00354">
    <property type="entry name" value="HTH_LACI"/>
    <property type="match status" value="1"/>
</dbReference>